<evidence type="ECO:0000259" key="1">
    <source>
        <dbReference type="SMART" id="SM00953"/>
    </source>
</evidence>
<reference evidence="2" key="1">
    <citation type="submission" date="2022-06" db="EMBL/GenBank/DDBJ databases">
        <title>Rothia sp. isolated from sandalwood seedling.</title>
        <authorList>
            <person name="Tuikhar N."/>
            <person name="Kirdat K."/>
            <person name="Thorat V."/>
            <person name="Swetha P."/>
            <person name="Padma S."/>
            <person name="Sundararaj R."/>
            <person name="Yadav A."/>
        </authorList>
    </citation>
    <scope>NUCLEOTIDE SEQUENCE</scope>
    <source>
        <strain evidence="2">AR01</strain>
    </source>
</reference>
<evidence type="ECO:0000313" key="2">
    <source>
        <dbReference type="EMBL" id="MCP3426742.1"/>
    </source>
</evidence>
<dbReference type="SMART" id="SM00953">
    <property type="entry name" value="RES"/>
    <property type="match status" value="1"/>
</dbReference>
<protein>
    <submittedName>
        <fullName evidence="2">RES family NAD+ phosphorylase</fullName>
    </submittedName>
</protein>
<proteinExistence type="predicted"/>
<feature type="domain" description="RES" evidence="1">
    <location>
        <begin position="43"/>
        <end position="182"/>
    </location>
</feature>
<sequence length="212" mass="22930">MTRHRSTLRAPGPPEDHRDFPFRADLHEARWFRAHGARRGPWWFSSAPGRFNLHPPRGTLNCASTPETAAREVLGELLVGNRYIPADAVDDAVVSALRLPAARIADFLSTRAAAHGVLLGDVMAPMEDGYALTRRWAATLDAEGFGGIRSRSRFGSGADPQCLYLFGEGGEHPVGEAVEGGSVAMRRVVEAMAPDGVEVEPVLSAKDLHVID</sequence>
<dbReference type="EMBL" id="JANAFB010000035">
    <property type="protein sequence ID" value="MCP3426742.1"/>
    <property type="molecule type" value="Genomic_DNA"/>
</dbReference>
<organism evidence="2 3">
    <name type="scientific">Rothia santali</name>
    <dbReference type="NCBI Taxonomy" id="2949643"/>
    <lineage>
        <taxon>Bacteria</taxon>
        <taxon>Bacillati</taxon>
        <taxon>Actinomycetota</taxon>
        <taxon>Actinomycetes</taxon>
        <taxon>Micrococcales</taxon>
        <taxon>Micrococcaceae</taxon>
        <taxon>Rothia</taxon>
    </lineage>
</organism>
<keyword evidence="3" id="KW-1185">Reference proteome</keyword>
<gene>
    <name evidence="2" type="ORF">NBM05_12205</name>
</gene>
<name>A0A9X2KIB9_9MICC</name>
<evidence type="ECO:0000313" key="3">
    <source>
        <dbReference type="Proteomes" id="UP001139502"/>
    </source>
</evidence>
<accession>A0A9X2KIB9</accession>
<dbReference type="InterPro" id="IPR014914">
    <property type="entry name" value="RES_dom"/>
</dbReference>
<dbReference type="RefSeq" id="WP_254167836.1">
    <property type="nucleotide sequence ID" value="NZ_JANAFB010000035.1"/>
</dbReference>
<comment type="caution">
    <text evidence="2">The sequence shown here is derived from an EMBL/GenBank/DDBJ whole genome shotgun (WGS) entry which is preliminary data.</text>
</comment>
<dbReference type="Proteomes" id="UP001139502">
    <property type="component" value="Unassembled WGS sequence"/>
</dbReference>
<dbReference type="Pfam" id="PF08808">
    <property type="entry name" value="RES"/>
    <property type="match status" value="1"/>
</dbReference>
<dbReference type="AlphaFoldDB" id="A0A9X2KIB9"/>